<keyword evidence="3" id="KW-1185">Reference proteome</keyword>
<evidence type="ECO:0000313" key="3">
    <source>
        <dbReference type="Proteomes" id="UP000283269"/>
    </source>
</evidence>
<gene>
    <name evidence="2" type="ORF">CVT25_004290</name>
</gene>
<evidence type="ECO:0000256" key="1">
    <source>
        <dbReference type="SAM" id="MobiDB-lite"/>
    </source>
</evidence>
<protein>
    <submittedName>
        <fullName evidence="2">Uncharacterized protein</fullName>
    </submittedName>
</protein>
<dbReference type="Proteomes" id="UP000283269">
    <property type="component" value="Unassembled WGS sequence"/>
</dbReference>
<dbReference type="EMBL" id="NHYD01003033">
    <property type="protein sequence ID" value="PPQ83232.1"/>
    <property type="molecule type" value="Genomic_DNA"/>
</dbReference>
<evidence type="ECO:0000313" key="2">
    <source>
        <dbReference type="EMBL" id="PPQ83232.1"/>
    </source>
</evidence>
<feature type="compositionally biased region" description="Polar residues" evidence="1">
    <location>
        <begin position="76"/>
        <end position="92"/>
    </location>
</feature>
<dbReference type="AlphaFoldDB" id="A0A409WXK9"/>
<accession>A0A409WXK9</accession>
<proteinExistence type="predicted"/>
<sequence>MDRIAQDGGQERIPVLAFPFANKPRIVKKFCQGGRPPPFRGNVILKRRLAIWLLISDVRYRLDTPPERVRKPIRNPSHTAVMPNNNEGNGTNRRLAAVL</sequence>
<comment type="caution">
    <text evidence="2">The sequence shown here is derived from an EMBL/GenBank/DDBJ whole genome shotgun (WGS) entry which is preliminary data.</text>
</comment>
<reference evidence="2 3" key="1">
    <citation type="journal article" date="2018" name="Evol. Lett.">
        <title>Horizontal gene cluster transfer increased hallucinogenic mushroom diversity.</title>
        <authorList>
            <person name="Reynolds H.T."/>
            <person name="Vijayakumar V."/>
            <person name="Gluck-Thaler E."/>
            <person name="Korotkin H.B."/>
            <person name="Matheny P.B."/>
            <person name="Slot J.C."/>
        </authorList>
    </citation>
    <scope>NUCLEOTIDE SEQUENCE [LARGE SCALE GENOMIC DNA]</scope>
    <source>
        <strain evidence="2 3">2631</strain>
    </source>
</reference>
<dbReference type="InParanoid" id="A0A409WXK9"/>
<feature type="region of interest" description="Disordered" evidence="1">
    <location>
        <begin position="69"/>
        <end position="99"/>
    </location>
</feature>
<organism evidence="2 3">
    <name type="scientific">Psilocybe cyanescens</name>
    <dbReference type="NCBI Taxonomy" id="93625"/>
    <lineage>
        <taxon>Eukaryota</taxon>
        <taxon>Fungi</taxon>
        <taxon>Dikarya</taxon>
        <taxon>Basidiomycota</taxon>
        <taxon>Agaricomycotina</taxon>
        <taxon>Agaricomycetes</taxon>
        <taxon>Agaricomycetidae</taxon>
        <taxon>Agaricales</taxon>
        <taxon>Agaricineae</taxon>
        <taxon>Strophariaceae</taxon>
        <taxon>Psilocybe</taxon>
    </lineage>
</organism>
<name>A0A409WXK9_PSICY</name>